<dbReference type="AlphaFoldDB" id="A0A6C0APH4"/>
<evidence type="ECO:0000313" key="1">
    <source>
        <dbReference type="EMBL" id="QHS81350.1"/>
    </source>
</evidence>
<dbReference type="EMBL" id="MN740734">
    <property type="protein sequence ID" value="QHS81350.1"/>
    <property type="molecule type" value="Genomic_DNA"/>
</dbReference>
<reference evidence="1" key="1">
    <citation type="journal article" date="2020" name="Nature">
        <title>Giant virus diversity and host interactions through global metagenomics.</title>
        <authorList>
            <person name="Schulz F."/>
            <person name="Roux S."/>
            <person name="Paez-Espino D."/>
            <person name="Jungbluth S."/>
            <person name="Walsh D.A."/>
            <person name="Denef V.J."/>
            <person name="McMahon K.D."/>
            <person name="Konstantinidis K.T."/>
            <person name="Eloe-Fadrosh E.A."/>
            <person name="Kyrpides N.C."/>
            <person name="Woyke T."/>
        </authorList>
    </citation>
    <scope>NUCLEOTIDE SEQUENCE</scope>
    <source>
        <strain evidence="1">GVMAG-S-1101161-73</strain>
    </source>
</reference>
<organism evidence="1">
    <name type="scientific">viral metagenome</name>
    <dbReference type="NCBI Taxonomy" id="1070528"/>
    <lineage>
        <taxon>unclassified sequences</taxon>
        <taxon>metagenomes</taxon>
        <taxon>organismal metagenomes</taxon>
    </lineage>
</organism>
<sequence length="55" mass="6617">MDFTHNFGAQPEPVQLQVVYQDTRDTSIHWRQDTRVFHPLTELQFANRFRQGEVE</sequence>
<proteinExistence type="predicted"/>
<accession>A0A6C0APH4</accession>
<name>A0A6C0APH4_9ZZZZ</name>
<protein>
    <submittedName>
        <fullName evidence="1">Uncharacterized protein</fullName>
    </submittedName>
</protein>